<evidence type="ECO:0000313" key="1">
    <source>
        <dbReference type="EMBL" id="MDJ1115389.1"/>
    </source>
</evidence>
<gene>
    <name evidence="1" type="ORF">QNI14_13125</name>
</gene>
<reference evidence="1 2" key="1">
    <citation type="submission" date="2023-05" db="EMBL/GenBank/DDBJ databases">
        <title>Microbacterium dauci sp.nov., Isolated from Carrot Rhizosphere Soil.</title>
        <authorList>
            <person name="Xiao Z."/>
            <person name="Zheng J."/>
        </authorList>
    </citation>
    <scope>NUCLEOTIDE SEQUENCE [LARGE SCALE GENOMIC DNA]</scope>
    <source>
        <strain evidence="1 2">LX3-4</strain>
    </source>
</reference>
<dbReference type="Proteomes" id="UP001321481">
    <property type="component" value="Unassembled WGS sequence"/>
</dbReference>
<name>A0ABT6ZGW3_9MICO</name>
<accession>A0ABT6ZGW3</accession>
<proteinExistence type="predicted"/>
<sequence>MARWFTLLEADGEARAHAALPELPIENVELCELLLSVAREQVLDFAADDEPAVQVADLLENLGVEEGRIAAVLTLLDLEAAPTAIPDRYAFAQLQQAKNLWLAGKGEDGPDGFAYSPRPLTKDIQRIIRPTSGVPDVF</sequence>
<organism evidence="1 2">
    <name type="scientific">Microbacterium dauci</name>
    <dbReference type="NCBI Taxonomy" id="3048008"/>
    <lineage>
        <taxon>Bacteria</taxon>
        <taxon>Bacillati</taxon>
        <taxon>Actinomycetota</taxon>
        <taxon>Actinomycetes</taxon>
        <taxon>Micrococcales</taxon>
        <taxon>Microbacteriaceae</taxon>
        <taxon>Microbacterium</taxon>
    </lineage>
</organism>
<dbReference type="EMBL" id="JASJND010000007">
    <property type="protein sequence ID" value="MDJ1115389.1"/>
    <property type="molecule type" value="Genomic_DNA"/>
</dbReference>
<dbReference type="RefSeq" id="WP_283717067.1">
    <property type="nucleotide sequence ID" value="NZ_JASJND010000007.1"/>
</dbReference>
<comment type="caution">
    <text evidence="1">The sequence shown here is derived from an EMBL/GenBank/DDBJ whole genome shotgun (WGS) entry which is preliminary data.</text>
</comment>
<keyword evidence="2" id="KW-1185">Reference proteome</keyword>
<evidence type="ECO:0000313" key="2">
    <source>
        <dbReference type="Proteomes" id="UP001321481"/>
    </source>
</evidence>
<protein>
    <submittedName>
        <fullName evidence="1">Uncharacterized protein</fullName>
    </submittedName>
</protein>